<dbReference type="InterPro" id="IPR052350">
    <property type="entry name" value="Metallo-dep_Lactonases"/>
</dbReference>
<evidence type="ECO:0000256" key="1">
    <source>
        <dbReference type="ARBA" id="ARBA00038310"/>
    </source>
</evidence>
<accession>A0ABY2S735</accession>
<sequence length="292" mass="33035">MTVPFADSHVHFFDLTHPELAYTWLRRGGDPDETAIVGEYGAIRSERYHAYDFQGETRFADVRYVVHVQAALGTADPVAETAWLDQQHHETGLPHAMVAAADLASDQLVDTLDRHGRWNRFAGIRDLREDDYLYQDAWLEGLRELERRALVCCDAPRIDDVRQLLKVLAEVPDLTYCLDHALMPDGSDEGFPTWRQAIGALAEAPGTILKISGLGMMDHRWTPESLRRWVHTGIEVFGPDRVIFGTNWPLDRLYSSYGDVVDFYRTATASFGPDAQRRLLFDNTVRIFGGGS</sequence>
<comment type="caution">
    <text evidence="3">The sequence shown here is derived from an EMBL/GenBank/DDBJ whole genome shotgun (WGS) entry which is preliminary data.</text>
</comment>
<dbReference type="Pfam" id="PF04909">
    <property type="entry name" value="Amidohydro_2"/>
    <property type="match status" value="1"/>
</dbReference>
<protein>
    <recommendedName>
        <fullName evidence="2">Amidohydrolase-related domain-containing protein</fullName>
    </recommendedName>
</protein>
<keyword evidence="4" id="KW-1185">Reference proteome</keyword>
<dbReference type="InterPro" id="IPR006680">
    <property type="entry name" value="Amidohydro-rel"/>
</dbReference>
<gene>
    <name evidence="3" type="ORF">FCN18_09225</name>
</gene>
<dbReference type="InterPro" id="IPR032466">
    <property type="entry name" value="Metal_Hydrolase"/>
</dbReference>
<dbReference type="EMBL" id="SWMS01000004">
    <property type="protein sequence ID" value="TKG71689.1"/>
    <property type="molecule type" value="Genomic_DNA"/>
</dbReference>
<evidence type="ECO:0000313" key="4">
    <source>
        <dbReference type="Proteomes" id="UP000309992"/>
    </source>
</evidence>
<reference evidence="3 4" key="1">
    <citation type="journal article" date="2015" name="Antonie Van Leeuwenhoek">
        <title>Prauserella endophytica sp. nov., an endophytic actinobacterium isolated from Tamarix taklamakanensis.</title>
        <authorList>
            <person name="Liu J.M."/>
            <person name="Habden X."/>
            <person name="Guo L."/>
            <person name="Tuo L."/>
            <person name="Jiang Z.K."/>
            <person name="Liu S.W."/>
            <person name="Liu X.F."/>
            <person name="Chen L."/>
            <person name="Li R.F."/>
            <person name="Zhang Y.Q."/>
            <person name="Sun C.H."/>
        </authorList>
    </citation>
    <scope>NUCLEOTIDE SEQUENCE [LARGE SCALE GENOMIC DNA]</scope>
    <source>
        <strain evidence="3 4">CGMCC 4.7182</strain>
    </source>
</reference>
<evidence type="ECO:0000313" key="3">
    <source>
        <dbReference type="EMBL" id="TKG71689.1"/>
    </source>
</evidence>
<proteinExistence type="inferred from homology"/>
<evidence type="ECO:0000259" key="2">
    <source>
        <dbReference type="Pfam" id="PF04909"/>
    </source>
</evidence>
<feature type="domain" description="Amidohydrolase-related" evidence="2">
    <location>
        <begin position="7"/>
        <end position="289"/>
    </location>
</feature>
<dbReference type="PANTHER" id="PTHR43569">
    <property type="entry name" value="AMIDOHYDROLASE"/>
    <property type="match status" value="1"/>
</dbReference>
<dbReference type="Proteomes" id="UP000309992">
    <property type="component" value="Unassembled WGS sequence"/>
</dbReference>
<dbReference type="Gene3D" id="3.20.20.140">
    <property type="entry name" value="Metal-dependent hydrolases"/>
    <property type="match status" value="1"/>
</dbReference>
<comment type="similarity">
    <text evidence="1">Belongs to the metallo-dependent hydrolases superfamily.</text>
</comment>
<dbReference type="PANTHER" id="PTHR43569:SF1">
    <property type="entry name" value="BLL3371 PROTEIN"/>
    <property type="match status" value="1"/>
</dbReference>
<dbReference type="SUPFAM" id="SSF51556">
    <property type="entry name" value="Metallo-dependent hydrolases"/>
    <property type="match status" value="1"/>
</dbReference>
<dbReference type="RefSeq" id="WP_137094461.1">
    <property type="nucleotide sequence ID" value="NZ_SWMS01000004.1"/>
</dbReference>
<name>A0ABY2S735_9PSEU</name>
<organism evidence="3 4">
    <name type="scientific">Prauserella endophytica</name>
    <dbReference type="NCBI Taxonomy" id="1592324"/>
    <lineage>
        <taxon>Bacteria</taxon>
        <taxon>Bacillati</taxon>
        <taxon>Actinomycetota</taxon>
        <taxon>Actinomycetes</taxon>
        <taxon>Pseudonocardiales</taxon>
        <taxon>Pseudonocardiaceae</taxon>
        <taxon>Prauserella</taxon>
        <taxon>Prauserella coralliicola group</taxon>
    </lineage>
</organism>